<protein>
    <submittedName>
        <fullName evidence="3">Peptidase A1 domain-containing protein</fullName>
    </submittedName>
</protein>
<name>A0A183AD89_9TREM</name>
<gene>
    <name evidence="1" type="ORF">ECPE_LOCUS4924</name>
</gene>
<organism evidence="3">
    <name type="scientific">Echinostoma caproni</name>
    <dbReference type="NCBI Taxonomy" id="27848"/>
    <lineage>
        <taxon>Eukaryota</taxon>
        <taxon>Metazoa</taxon>
        <taxon>Spiralia</taxon>
        <taxon>Lophotrochozoa</taxon>
        <taxon>Platyhelminthes</taxon>
        <taxon>Trematoda</taxon>
        <taxon>Digenea</taxon>
        <taxon>Plagiorchiida</taxon>
        <taxon>Echinostomata</taxon>
        <taxon>Echinostomatoidea</taxon>
        <taxon>Echinostomatidae</taxon>
        <taxon>Echinostoma</taxon>
    </lineage>
</organism>
<accession>A0A183AD89</accession>
<dbReference type="WBParaSite" id="ECPE_0000493601-mRNA-1">
    <property type="protein sequence ID" value="ECPE_0000493601-mRNA-1"/>
    <property type="gene ID" value="ECPE_0000493601"/>
</dbReference>
<dbReference type="Proteomes" id="UP000272942">
    <property type="component" value="Unassembled WGS sequence"/>
</dbReference>
<evidence type="ECO:0000313" key="1">
    <source>
        <dbReference type="EMBL" id="VDP74034.1"/>
    </source>
</evidence>
<sequence>MQDCFAFGIQPSQAGSILGATFLEGFEVEFDRANMRVIAILNLSHSEVCYKSRVVHDTGDFRIRSSLHQTPIEIKSEGDEPTNQ</sequence>
<keyword evidence="2" id="KW-1185">Reference proteome</keyword>
<dbReference type="OrthoDB" id="6244411at2759"/>
<dbReference type="EMBL" id="UZAN01041764">
    <property type="protein sequence ID" value="VDP74034.1"/>
    <property type="molecule type" value="Genomic_DNA"/>
</dbReference>
<reference evidence="1 2" key="2">
    <citation type="submission" date="2018-11" db="EMBL/GenBank/DDBJ databases">
        <authorList>
            <consortium name="Pathogen Informatics"/>
        </authorList>
    </citation>
    <scope>NUCLEOTIDE SEQUENCE [LARGE SCALE GENOMIC DNA]</scope>
    <source>
        <strain evidence="1 2">Egypt</strain>
    </source>
</reference>
<dbReference type="AlphaFoldDB" id="A0A183AD89"/>
<evidence type="ECO:0000313" key="3">
    <source>
        <dbReference type="WBParaSite" id="ECPE_0000493601-mRNA-1"/>
    </source>
</evidence>
<reference evidence="3" key="1">
    <citation type="submission" date="2016-06" db="UniProtKB">
        <authorList>
            <consortium name="WormBaseParasite"/>
        </authorList>
    </citation>
    <scope>IDENTIFICATION</scope>
</reference>
<evidence type="ECO:0000313" key="2">
    <source>
        <dbReference type="Proteomes" id="UP000272942"/>
    </source>
</evidence>
<dbReference type="Gene3D" id="2.40.70.10">
    <property type="entry name" value="Acid Proteases"/>
    <property type="match status" value="1"/>
</dbReference>
<proteinExistence type="predicted"/>
<dbReference type="InterPro" id="IPR021109">
    <property type="entry name" value="Peptidase_aspartic_dom_sf"/>
</dbReference>